<evidence type="ECO:0000313" key="2">
    <source>
        <dbReference type="EMBL" id="ADQ69106.1"/>
    </source>
</evidence>
<proteinExistence type="predicted"/>
<organism evidence="2 4">
    <name type="scientific">Halogeometricum borinquense (strain ATCC 700274 / DSM 11551 / JCM 10706 / KCTC 4070 / PR3)</name>
    <dbReference type="NCBI Taxonomy" id="469382"/>
    <lineage>
        <taxon>Archaea</taxon>
        <taxon>Methanobacteriati</taxon>
        <taxon>Methanobacteriota</taxon>
        <taxon>Stenosarchaea group</taxon>
        <taxon>Halobacteria</taxon>
        <taxon>Halobacteriales</taxon>
        <taxon>Haloferacaceae</taxon>
        <taxon>Halogeometricum</taxon>
    </lineage>
</organism>
<dbReference type="Proteomes" id="UP000006663">
    <property type="component" value="Plasmid pHBOR02"/>
</dbReference>
<evidence type="ECO:0000313" key="4">
    <source>
        <dbReference type="Proteomes" id="UP000006663"/>
    </source>
</evidence>
<keyword evidence="1" id="KW-0472">Membrane</keyword>
<dbReference type="EMBL" id="CP001692">
    <property type="protein sequence ID" value="ADQ69106.1"/>
    <property type="molecule type" value="Genomic_DNA"/>
</dbReference>
<name>E4NVB7_HALBP</name>
<dbReference type="EMBL" id="AOHT01000017">
    <property type="protein sequence ID" value="ELY29393.1"/>
    <property type="molecule type" value="Genomic_DNA"/>
</dbReference>
<dbReference type="KEGG" id="hbo:Hbor_35860"/>
<gene>
    <name evidence="2" type="ordered locus">Hbor_35860</name>
    <name evidence="3" type="ORF">C499_06030</name>
</gene>
<keyword evidence="1" id="KW-1133">Transmembrane helix</keyword>
<geneLocation type="plasmid" evidence="2 4">
    <name>pHBOR02</name>
</geneLocation>
<reference evidence="4" key="1">
    <citation type="journal article" date="2009" name="Stand. Genomic Sci.">
        <title>Complete genome sequence of Halogeometricum borinquense type strain (PR3).</title>
        <authorList>
            <person name="Malfatti S."/>
            <person name="Tindall B.J."/>
            <person name="Schneider S."/>
            <person name="Fahnrich R."/>
            <person name="Lapidus A."/>
            <person name="Labuttii K."/>
            <person name="Copeland A."/>
            <person name="Glavina Del Rio T."/>
            <person name="Nolan M."/>
            <person name="Chen F."/>
            <person name="Lucas S."/>
            <person name="Tice H."/>
            <person name="Cheng J.F."/>
            <person name="Bruce D."/>
            <person name="Goodwin L."/>
            <person name="Pitluck S."/>
            <person name="Anderson I."/>
            <person name="Pati A."/>
            <person name="Ivanova N."/>
            <person name="Mavromatis K."/>
            <person name="Chen A."/>
            <person name="Palaniappan K."/>
            <person name="D'haeseleer P."/>
            <person name="Goker M."/>
            <person name="Bristow J."/>
            <person name="Eisen J.A."/>
            <person name="Markowitz V."/>
            <person name="Hugenholtz P."/>
            <person name="Kyrpides N.C."/>
            <person name="Klenk H.P."/>
            <person name="Chain P."/>
        </authorList>
    </citation>
    <scope>NUCLEOTIDE SEQUENCE [LARGE SCALE GENOMIC DNA]</scope>
    <source>
        <strain evidence="4">ATCC 700274 / DSM 11551 / JCM 10706 / KCTC 4070 / PR3</strain>
        <plasmid evidence="4">pHBOR02</plasmid>
    </source>
</reference>
<feature type="transmembrane region" description="Helical" evidence="1">
    <location>
        <begin position="16"/>
        <end position="47"/>
    </location>
</feature>
<evidence type="ECO:0000313" key="3">
    <source>
        <dbReference type="EMBL" id="ELY29393.1"/>
    </source>
</evidence>
<evidence type="ECO:0000313" key="5">
    <source>
        <dbReference type="Proteomes" id="UP000011585"/>
    </source>
</evidence>
<evidence type="ECO:0000256" key="1">
    <source>
        <dbReference type="SAM" id="Phobius"/>
    </source>
</evidence>
<reference evidence="2" key="2">
    <citation type="submission" date="2009-08" db="EMBL/GenBank/DDBJ databases">
        <title>The complete plasmid2 of Halogeometricum borinquense DSM 11551.</title>
        <authorList>
            <consortium name="US DOE Joint Genome Institute (JGI-PGF)"/>
            <person name="Lucas S."/>
            <person name="Copeland A."/>
            <person name="Lapidus A."/>
            <person name="Glavina del Rio T."/>
            <person name="Dalin E."/>
            <person name="Tice H."/>
            <person name="Bruce D."/>
            <person name="Goodwin L."/>
            <person name="Pitluck S."/>
            <person name="Kyrpides N."/>
            <person name="Mavromatis K."/>
            <person name="Mikhailova N."/>
            <person name="Anderson I."/>
            <person name="Brettin T."/>
            <person name="Detter J.C."/>
            <person name="Han C."/>
            <person name="Larimer F."/>
            <person name="Land M."/>
            <person name="Hauser L."/>
            <person name="Markowitz V."/>
            <person name="Cheng J.-F."/>
            <person name="Hugenholtz P."/>
            <person name="Woyke T."/>
            <person name="Wu D."/>
            <person name="Tindal B."/>
            <person name="Klenk H.-P."/>
            <person name="Eisen J.A."/>
        </authorList>
    </citation>
    <scope>NUCLEOTIDE SEQUENCE</scope>
    <source>
        <strain evidence="2">PR 3</strain>
        <plasmid evidence="2">pHBOR02</plasmid>
    </source>
</reference>
<accession>E4NVB7</accession>
<protein>
    <submittedName>
        <fullName evidence="2">Uncharacterized protein</fullName>
    </submittedName>
</protein>
<dbReference type="Proteomes" id="UP000011585">
    <property type="component" value="Unassembled WGS sequence"/>
</dbReference>
<keyword evidence="2" id="KW-0614">Plasmid</keyword>
<reference evidence="3 5" key="3">
    <citation type="journal article" date="2014" name="PLoS Genet.">
        <title>Phylogenetically driven sequencing of extremely halophilic archaea reveals strategies for static and dynamic osmo-response.</title>
        <authorList>
            <person name="Becker E.A."/>
            <person name="Seitzer P.M."/>
            <person name="Tritt A."/>
            <person name="Larsen D."/>
            <person name="Krusor M."/>
            <person name="Yao A.I."/>
            <person name="Wu D."/>
            <person name="Madern D."/>
            <person name="Eisen J.A."/>
            <person name="Darling A.E."/>
            <person name="Facciotti M.T."/>
        </authorList>
    </citation>
    <scope>NUCLEOTIDE SEQUENCE [LARGE SCALE GENOMIC DNA]</scope>
    <source>
        <strain evidence="3 5">DSM 11551</strain>
    </source>
</reference>
<dbReference type="AlphaFoldDB" id="E4NVB7"/>
<sequence>MEQNSKYGGWGKISDIGVAVFCLLGSVFILFMSHALASAGILTIAGIALLRLRSQDVRDWTDEHTRLFQLILVLIGLVMLVDVYPVEALP</sequence>
<keyword evidence="1" id="KW-0812">Transmembrane</keyword>
<keyword evidence="4" id="KW-1185">Reference proteome</keyword>
<dbReference type="HOGENOM" id="CLU_2433740_0_0_2"/>
<feature type="transmembrane region" description="Helical" evidence="1">
    <location>
        <begin position="67"/>
        <end position="86"/>
    </location>
</feature>